<keyword evidence="4" id="KW-1185">Reference proteome</keyword>
<proteinExistence type="predicted"/>
<name>A0A6H0XJ13_9PEZI</name>
<organism evidence="3 4">
    <name type="scientific">Peltaster fructicola</name>
    <dbReference type="NCBI Taxonomy" id="286661"/>
    <lineage>
        <taxon>Eukaryota</taxon>
        <taxon>Fungi</taxon>
        <taxon>Dikarya</taxon>
        <taxon>Ascomycota</taxon>
        <taxon>Pezizomycotina</taxon>
        <taxon>Dothideomycetes</taxon>
        <taxon>Dothideomycetes incertae sedis</taxon>
        <taxon>Peltaster</taxon>
    </lineage>
</organism>
<dbReference type="InterPro" id="IPR055481">
    <property type="entry name" value="DUF7053"/>
</dbReference>
<accession>A0A6H0XJ13</accession>
<protein>
    <recommendedName>
        <fullName evidence="2">DUF7053 domain-containing protein</fullName>
    </recommendedName>
</protein>
<dbReference type="AlphaFoldDB" id="A0A6H0XJ13"/>
<dbReference type="Pfam" id="PF23155">
    <property type="entry name" value="DUF7053"/>
    <property type="match status" value="1"/>
</dbReference>
<evidence type="ECO:0000256" key="1">
    <source>
        <dbReference type="SAM" id="MobiDB-lite"/>
    </source>
</evidence>
<feature type="region of interest" description="Disordered" evidence="1">
    <location>
        <begin position="174"/>
        <end position="202"/>
    </location>
</feature>
<dbReference type="OrthoDB" id="3246050at2759"/>
<sequence length="321" mass="36042">MSKRSVFTHITPLPANVTRERAVEWLHNHQEMIQLNPLVIRYRRCEPHNQSPKEEHSCYWYEMTDKINYLPGGLMKGEVTYKGAFHNLPSGLQTHVYAPAGLELREKWTVCGNMPGEPREPVELGSGITSDGLYIREDVDMRCNVFLTGFVKKNLNKSHKVLVDSIVRKASEPIPKRAERRSTVPLQRTAPRPEPQELPTPAQDDLQKELPACQCPAGHDPTCSMYDDPTIGRFADLQVDDKSATSHGPVAYEEFSYVKMPTTAEAADPELFSGNFHPLSHYQLLLGNSKNSEDEASFVQTTKMSLVRAELPATPSRAATT</sequence>
<reference evidence="3 4" key="1">
    <citation type="journal article" date="2016" name="Sci. Rep.">
        <title>Peltaster fructicola genome reveals evolution from an invasive phytopathogen to an ectophytic parasite.</title>
        <authorList>
            <person name="Xu C."/>
            <person name="Chen H."/>
            <person name="Gleason M.L."/>
            <person name="Xu J.R."/>
            <person name="Liu H."/>
            <person name="Zhang R."/>
            <person name="Sun G."/>
        </authorList>
    </citation>
    <scope>NUCLEOTIDE SEQUENCE [LARGE SCALE GENOMIC DNA]</scope>
    <source>
        <strain evidence="3 4">LNHT1506</strain>
    </source>
</reference>
<evidence type="ECO:0000259" key="2">
    <source>
        <dbReference type="Pfam" id="PF23155"/>
    </source>
</evidence>
<dbReference type="PANTHER" id="PTHR38117:SF2">
    <property type="entry name" value="NACHT AND WD40 DOMAIN PROTEIN"/>
    <property type="match status" value="1"/>
</dbReference>
<evidence type="ECO:0000313" key="4">
    <source>
        <dbReference type="Proteomes" id="UP000503462"/>
    </source>
</evidence>
<dbReference type="PANTHER" id="PTHR38117">
    <property type="entry name" value="NACHT AND WD40 DOMAIN PROTEIN"/>
    <property type="match status" value="1"/>
</dbReference>
<dbReference type="EMBL" id="CP051139">
    <property type="protein sequence ID" value="QIW94614.1"/>
    <property type="molecule type" value="Genomic_DNA"/>
</dbReference>
<gene>
    <name evidence="3" type="ORF">AMS68_000132</name>
</gene>
<evidence type="ECO:0000313" key="3">
    <source>
        <dbReference type="EMBL" id="QIW94614.1"/>
    </source>
</evidence>
<dbReference type="Proteomes" id="UP000503462">
    <property type="component" value="Chromosome 1"/>
</dbReference>
<feature type="domain" description="DUF7053" evidence="2">
    <location>
        <begin position="2"/>
        <end position="171"/>
    </location>
</feature>